<comment type="caution">
    <text evidence="1">The sequence shown here is derived from an EMBL/GenBank/DDBJ whole genome shotgun (WGS) entry which is preliminary data.</text>
</comment>
<name>A0A9Q0MZJ0_9DIPT</name>
<gene>
    <name evidence="1" type="ORF">Bhyg_05886</name>
</gene>
<dbReference type="AlphaFoldDB" id="A0A9Q0MZJ0"/>
<evidence type="ECO:0000313" key="1">
    <source>
        <dbReference type="EMBL" id="KAJ6640953.1"/>
    </source>
</evidence>
<proteinExistence type="predicted"/>
<dbReference type="EMBL" id="WJQU01000002">
    <property type="protein sequence ID" value="KAJ6640953.1"/>
    <property type="molecule type" value="Genomic_DNA"/>
</dbReference>
<sequence>MRVTIMTSRLFVLKFYSNSQSFCWRYHNEKKVNKQENTSASPGRGMDNKIQREEVAAFHRKPPYTLLFAIRERVLSNATKHPMPESVNHM</sequence>
<keyword evidence="2" id="KW-1185">Reference proteome</keyword>
<protein>
    <submittedName>
        <fullName evidence="1">Uncharacterized protein</fullName>
    </submittedName>
</protein>
<reference evidence="1" key="1">
    <citation type="submission" date="2022-07" db="EMBL/GenBank/DDBJ databases">
        <authorList>
            <person name="Trinca V."/>
            <person name="Uliana J.V.C."/>
            <person name="Torres T.T."/>
            <person name="Ward R.J."/>
            <person name="Monesi N."/>
        </authorList>
    </citation>
    <scope>NUCLEOTIDE SEQUENCE</scope>
    <source>
        <strain evidence="1">HSMRA1968</strain>
        <tissue evidence="1">Whole embryos</tissue>
    </source>
</reference>
<accession>A0A9Q0MZJ0</accession>
<organism evidence="1 2">
    <name type="scientific">Pseudolycoriella hygida</name>
    <dbReference type="NCBI Taxonomy" id="35572"/>
    <lineage>
        <taxon>Eukaryota</taxon>
        <taxon>Metazoa</taxon>
        <taxon>Ecdysozoa</taxon>
        <taxon>Arthropoda</taxon>
        <taxon>Hexapoda</taxon>
        <taxon>Insecta</taxon>
        <taxon>Pterygota</taxon>
        <taxon>Neoptera</taxon>
        <taxon>Endopterygota</taxon>
        <taxon>Diptera</taxon>
        <taxon>Nematocera</taxon>
        <taxon>Sciaroidea</taxon>
        <taxon>Sciaridae</taxon>
        <taxon>Pseudolycoriella</taxon>
    </lineage>
</organism>
<evidence type="ECO:0000313" key="2">
    <source>
        <dbReference type="Proteomes" id="UP001151699"/>
    </source>
</evidence>
<dbReference type="Proteomes" id="UP001151699">
    <property type="component" value="Chromosome B"/>
</dbReference>